<dbReference type="Pfam" id="PF00196">
    <property type="entry name" value="GerE"/>
    <property type="match status" value="1"/>
</dbReference>
<comment type="caution">
    <text evidence="5">The sequence shown here is derived from an EMBL/GenBank/DDBJ whole genome shotgun (WGS) entry which is preliminary data.</text>
</comment>
<dbReference type="GO" id="GO:0006355">
    <property type="term" value="P:regulation of DNA-templated transcription"/>
    <property type="evidence" value="ECO:0007669"/>
    <property type="project" value="InterPro"/>
</dbReference>
<dbReference type="Gene3D" id="1.10.10.10">
    <property type="entry name" value="Winged helix-like DNA-binding domain superfamily/Winged helix DNA-binding domain"/>
    <property type="match status" value="1"/>
</dbReference>
<dbReference type="SMART" id="SM00421">
    <property type="entry name" value="HTH_LUXR"/>
    <property type="match status" value="1"/>
</dbReference>
<evidence type="ECO:0000256" key="3">
    <source>
        <dbReference type="ARBA" id="ARBA00023163"/>
    </source>
</evidence>
<accession>A0A369BIL1</accession>
<evidence type="ECO:0000259" key="4">
    <source>
        <dbReference type="PROSITE" id="PS50043"/>
    </source>
</evidence>
<proteinExistence type="predicted"/>
<dbReference type="OrthoDB" id="1137593at2"/>
<dbReference type="InterPro" id="IPR059106">
    <property type="entry name" value="WHD_MalT"/>
</dbReference>
<dbReference type="Pfam" id="PF17874">
    <property type="entry name" value="TPR_MalT"/>
    <property type="match status" value="1"/>
</dbReference>
<evidence type="ECO:0000256" key="2">
    <source>
        <dbReference type="ARBA" id="ARBA00023125"/>
    </source>
</evidence>
<gene>
    <name evidence="5" type="ORF">DFP94_102165</name>
</gene>
<organism evidence="5 6">
    <name type="scientific">Fontibacillus phaseoli</name>
    <dbReference type="NCBI Taxonomy" id="1416533"/>
    <lineage>
        <taxon>Bacteria</taxon>
        <taxon>Bacillati</taxon>
        <taxon>Bacillota</taxon>
        <taxon>Bacilli</taxon>
        <taxon>Bacillales</taxon>
        <taxon>Paenibacillaceae</taxon>
        <taxon>Fontibacillus</taxon>
    </lineage>
</organism>
<keyword evidence="3" id="KW-0804">Transcription</keyword>
<sequence length="866" mass="98407">MQRPVILKTKLLPPTFRSHYVNRSLWELSGGRGNRQRLISIVAPAGSGKTTALFECTYHEQRPVSWLTLDERENDHRRFWRYVVHSLAQHTQPGVEDRTLPLMTEFSEGAMISFLEQLLNELDQEDQPLAIVLDDYHLIHNSEVHEYLNFFIDNLPESVCIYIASRTELPFSGMARWKMNGDVQTIGPQELAFDEVSAAQLCENLLGYPLSEDAVEKLVQRTEGWAAGLQLVLLSMQQGGQDHLSNYVQIRGNQRHLADYLFHEVMAGLDQELQQFLLRTSILKRLNGNICRIVTGQEDSGIKLELIKEKGLFLIPMDVHREWYRYHHLFADYLVTALQQQMPDQWRDLHIRASTAYAQEGWMEEAIDYALLGERYELASDLLDRHVGDVIGQGDFGTLLGWFKQLPDSYELPFRLLLLQAFVHSATSDFMKAKALLDQCEARLSHSSEDETNLEWVSGLFFVKANLAFSSGQFEDWFSFADNIQERLPKDSVFFNFNYNLREPFVRNTSFGLKGVITDTTKKIGMRIVSILEQHGWGDSLICQYVVQALAEGFYEWGELDACANWLNRMIAGNRYREVPGLLIPYRLTLAKLKLSEDQPLAARAIVLETIQTVQEAENGYVHWLRPLRVFLAYLDLEEGNIDEAEVILQDLKISMNQRVTLDHALEILTLARLLIARKANEQALVLLTALRVQAEEAGIVNLAISSIVLQARAELGRSGPMSAAVLLQQALRMGEPFRYCRTFLDEGEWMIKLIRYGLDSDSNLAGHGAESWMIYASGLLEIASVPLKAKMESGDLAVRFGLTPKEQQIITLLYRGQTNQGIADELGLTLGTVKVYLNRIYSKLGVGSRVQALIKTQELVFGQGE</sequence>
<dbReference type="PROSITE" id="PS00622">
    <property type="entry name" value="HTH_LUXR_1"/>
    <property type="match status" value="1"/>
</dbReference>
<dbReference type="InterPro" id="IPR041617">
    <property type="entry name" value="TPR_MalT"/>
</dbReference>
<dbReference type="InterPro" id="IPR027417">
    <property type="entry name" value="P-loop_NTPase"/>
</dbReference>
<evidence type="ECO:0000313" key="5">
    <source>
        <dbReference type="EMBL" id="RCX21413.1"/>
    </source>
</evidence>
<dbReference type="CDD" id="cd06170">
    <property type="entry name" value="LuxR_C_like"/>
    <property type="match status" value="1"/>
</dbReference>
<keyword evidence="6" id="KW-1185">Reference proteome</keyword>
<dbReference type="Pfam" id="PF25873">
    <property type="entry name" value="WHD_MalT"/>
    <property type="match status" value="1"/>
</dbReference>
<dbReference type="EMBL" id="QPJW01000002">
    <property type="protein sequence ID" value="RCX21413.1"/>
    <property type="molecule type" value="Genomic_DNA"/>
</dbReference>
<dbReference type="Gene3D" id="1.25.40.10">
    <property type="entry name" value="Tetratricopeptide repeat domain"/>
    <property type="match status" value="1"/>
</dbReference>
<dbReference type="GO" id="GO:0003677">
    <property type="term" value="F:DNA binding"/>
    <property type="evidence" value="ECO:0007669"/>
    <property type="project" value="UniProtKB-KW"/>
</dbReference>
<dbReference type="SUPFAM" id="SSF52540">
    <property type="entry name" value="P-loop containing nucleoside triphosphate hydrolases"/>
    <property type="match status" value="1"/>
</dbReference>
<dbReference type="PANTHER" id="PTHR44688:SF16">
    <property type="entry name" value="DNA-BINDING TRANSCRIPTIONAL ACTIVATOR DEVR_DOSR"/>
    <property type="match status" value="1"/>
</dbReference>
<reference evidence="5 6" key="1">
    <citation type="submission" date="2018-07" db="EMBL/GenBank/DDBJ databases">
        <title>Genomic Encyclopedia of Type Strains, Phase III (KMG-III): the genomes of soil and plant-associated and newly described type strains.</title>
        <authorList>
            <person name="Whitman W."/>
        </authorList>
    </citation>
    <scope>NUCLEOTIDE SEQUENCE [LARGE SCALE GENOMIC DNA]</scope>
    <source>
        <strain evidence="5 6">CECT 8333</strain>
    </source>
</reference>
<dbReference type="InterPro" id="IPR000792">
    <property type="entry name" value="Tscrpt_reg_LuxR_C"/>
</dbReference>
<dbReference type="InterPro" id="IPR036388">
    <property type="entry name" value="WH-like_DNA-bd_sf"/>
</dbReference>
<dbReference type="PRINTS" id="PR00038">
    <property type="entry name" value="HTHLUXR"/>
</dbReference>
<dbReference type="InterPro" id="IPR011990">
    <property type="entry name" value="TPR-like_helical_dom_sf"/>
</dbReference>
<dbReference type="Gene3D" id="3.40.50.300">
    <property type="entry name" value="P-loop containing nucleotide triphosphate hydrolases"/>
    <property type="match status" value="1"/>
</dbReference>
<keyword evidence="2" id="KW-0238">DNA-binding</keyword>
<dbReference type="SUPFAM" id="SSF46894">
    <property type="entry name" value="C-terminal effector domain of the bipartite response regulators"/>
    <property type="match status" value="1"/>
</dbReference>
<evidence type="ECO:0000256" key="1">
    <source>
        <dbReference type="ARBA" id="ARBA00023015"/>
    </source>
</evidence>
<evidence type="ECO:0000313" key="6">
    <source>
        <dbReference type="Proteomes" id="UP000253090"/>
    </source>
</evidence>
<feature type="domain" description="HTH luxR-type" evidence="4">
    <location>
        <begin position="796"/>
        <end position="861"/>
    </location>
</feature>
<dbReference type="Proteomes" id="UP000253090">
    <property type="component" value="Unassembled WGS sequence"/>
</dbReference>
<dbReference type="PROSITE" id="PS50043">
    <property type="entry name" value="HTH_LUXR_2"/>
    <property type="match status" value="1"/>
</dbReference>
<name>A0A369BIL1_9BACL</name>
<protein>
    <submittedName>
        <fullName evidence="5">LuxR family maltose regulon positive regulatory protein</fullName>
    </submittedName>
</protein>
<dbReference type="InterPro" id="IPR016032">
    <property type="entry name" value="Sig_transdc_resp-reg_C-effctor"/>
</dbReference>
<keyword evidence="1" id="KW-0805">Transcription regulation</keyword>
<dbReference type="AlphaFoldDB" id="A0A369BIL1"/>
<dbReference type="PANTHER" id="PTHR44688">
    <property type="entry name" value="DNA-BINDING TRANSCRIPTIONAL ACTIVATOR DEVR_DOSR"/>
    <property type="match status" value="1"/>
</dbReference>